<gene>
    <name evidence="2" type="ORF">MNBD_GAMMA20-1855</name>
</gene>
<dbReference type="InterPro" id="IPR006121">
    <property type="entry name" value="HMA_dom"/>
</dbReference>
<sequence length="71" mass="7327">MSESITEFFVQGMKCDGCIGNAEKALASVPGFVSAEFDLDAATARVVGEVDPQAVCQALTEAGYPAVVKSV</sequence>
<dbReference type="CDD" id="cd00371">
    <property type="entry name" value="HMA"/>
    <property type="match status" value="1"/>
</dbReference>
<feature type="domain" description="HMA" evidence="1">
    <location>
        <begin position="4"/>
        <end position="67"/>
    </location>
</feature>
<dbReference type="Pfam" id="PF00403">
    <property type="entry name" value="HMA"/>
    <property type="match status" value="1"/>
</dbReference>
<proteinExistence type="predicted"/>
<reference evidence="2" key="1">
    <citation type="submission" date="2018-06" db="EMBL/GenBank/DDBJ databases">
        <authorList>
            <person name="Zhirakovskaya E."/>
        </authorList>
    </citation>
    <scope>NUCLEOTIDE SEQUENCE</scope>
</reference>
<evidence type="ECO:0000259" key="1">
    <source>
        <dbReference type="PROSITE" id="PS50846"/>
    </source>
</evidence>
<organism evidence="2">
    <name type="scientific">hydrothermal vent metagenome</name>
    <dbReference type="NCBI Taxonomy" id="652676"/>
    <lineage>
        <taxon>unclassified sequences</taxon>
        <taxon>metagenomes</taxon>
        <taxon>ecological metagenomes</taxon>
    </lineage>
</organism>
<dbReference type="AlphaFoldDB" id="A0A3B1BBC5"/>
<dbReference type="InterPro" id="IPR036163">
    <property type="entry name" value="HMA_dom_sf"/>
</dbReference>
<protein>
    <recommendedName>
        <fullName evidence="1">HMA domain-containing protein</fullName>
    </recommendedName>
</protein>
<dbReference type="PROSITE" id="PS50846">
    <property type="entry name" value="HMA_2"/>
    <property type="match status" value="1"/>
</dbReference>
<name>A0A3B1BBC5_9ZZZZ</name>
<dbReference type="EMBL" id="UOFU01000262">
    <property type="protein sequence ID" value="VAX02317.1"/>
    <property type="molecule type" value="Genomic_DNA"/>
</dbReference>
<dbReference type="SUPFAM" id="SSF55008">
    <property type="entry name" value="HMA, heavy metal-associated domain"/>
    <property type="match status" value="1"/>
</dbReference>
<dbReference type="Gene3D" id="3.30.70.100">
    <property type="match status" value="1"/>
</dbReference>
<accession>A0A3B1BBC5</accession>
<dbReference type="GO" id="GO:0046872">
    <property type="term" value="F:metal ion binding"/>
    <property type="evidence" value="ECO:0007669"/>
    <property type="project" value="InterPro"/>
</dbReference>
<evidence type="ECO:0000313" key="2">
    <source>
        <dbReference type="EMBL" id="VAX02317.1"/>
    </source>
</evidence>